<reference evidence="2 3" key="1">
    <citation type="submission" date="2009-08" db="EMBL/GenBank/DDBJ databases">
        <authorList>
            <person name="Muzny D."/>
            <person name="Qin X."/>
            <person name="Deng J."/>
            <person name="Jiang H."/>
            <person name="Liu Y."/>
            <person name="Qu J."/>
            <person name="Song X.-Z."/>
            <person name="Zhang L."/>
            <person name="Thornton R."/>
            <person name="Coyle M."/>
            <person name="Francisco L."/>
            <person name="Jackson L."/>
            <person name="Javaid M."/>
            <person name="Korchina V."/>
            <person name="Kovar C."/>
            <person name="Mata R."/>
            <person name="Mathew T."/>
            <person name="Ngo R."/>
            <person name="Nguyen L."/>
            <person name="Nguyen N."/>
            <person name="Okwuonu G."/>
            <person name="Ongeri F."/>
            <person name="Pham C."/>
            <person name="Simmons D."/>
            <person name="Wilczek-Boney K."/>
            <person name="Hale W."/>
            <person name="Jakkamsetti A."/>
            <person name="Pham P."/>
            <person name="Ruth R."/>
            <person name="San Lucas F."/>
            <person name="Warren J."/>
            <person name="Zhang J."/>
            <person name="Zhao Z."/>
            <person name="Zhou C."/>
            <person name="Zhu D."/>
            <person name="Lee S."/>
            <person name="Bess C."/>
            <person name="Blankenburg K."/>
            <person name="Forbes L."/>
            <person name="Fu Q."/>
            <person name="Gubbala S."/>
            <person name="Hirani K."/>
            <person name="Jayaseelan J.C."/>
            <person name="Lara F."/>
            <person name="Munidasa M."/>
            <person name="Palculict T."/>
            <person name="Patil S."/>
            <person name="Pu L.-L."/>
            <person name="Saada N."/>
            <person name="Tang L."/>
            <person name="Weissenberger G."/>
            <person name="Zhu Y."/>
            <person name="Hemphill L."/>
            <person name="Shang Y."/>
            <person name="Youmans B."/>
            <person name="Ayvaz T."/>
            <person name="Ross M."/>
            <person name="Santibanez J."/>
            <person name="Aqrawi P."/>
            <person name="Gross S."/>
            <person name="Joshi V."/>
            <person name="Fowler G."/>
            <person name="Nazareth L."/>
            <person name="Reid J."/>
            <person name="Worley K."/>
            <person name="Petrosino J."/>
            <person name="Highlander S."/>
            <person name="Gibbs R."/>
        </authorList>
    </citation>
    <scope>NUCLEOTIDE SEQUENCE [LARGE SCALE GENOMIC DNA]</scope>
    <source>
        <strain evidence="2 3">ATCC 49175</strain>
    </source>
</reference>
<comment type="caution">
    <text evidence="2">The sequence shown here is derived from an EMBL/GenBank/DDBJ whole genome shotgun (WGS) entry which is preliminary data.</text>
</comment>
<accession>C8NI93</accession>
<feature type="coiled-coil region" evidence="1">
    <location>
        <begin position="11"/>
        <end position="132"/>
    </location>
</feature>
<proteinExistence type="predicted"/>
<dbReference type="EMBL" id="ACKZ01000026">
    <property type="protein sequence ID" value="EEW36649.1"/>
    <property type="molecule type" value="Genomic_DNA"/>
</dbReference>
<gene>
    <name evidence="2" type="ORF">HMPREF0444_1638</name>
</gene>
<evidence type="ECO:0000313" key="2">
    <source>
        <dbReference type="EMBL" id="EEW36649.1"/>
    </source>
</evidence>
<dbReference type="STRING" id="638301.HMPREF0444_1638"/>
<evidence type="ECO:0000313" key="3">
    <source>
        <dbReference type="Proteomes" id="UP000005926"/>
    </source>
</evidence>
<dbReference type="AlphaFoldDB" id="C8NI93"/>
<name>C8NI93_9LACT</name>
<sequence>MNDKDEVVIKIKEAYLRLDDIKDKFNKEKKKLENELSELMHFEKSISRWLEDKYDRVIYDLKKDNEDSEEELNRLKQIFNAYSEANKNQFVLRRQAVENNVDDLYVHYRETVRVQEMQIEELQNKFRKLNTEE</sequence>
<dbReference type="HOGENOM" id="CLU_1903744_0_0_9"/>
<organism evidence="2 3">
    <name type="scientific">Granulicatella adiacens ATCC 49175</name>
    <dbReference type="NCBI Taxonomy" id="638301"/>
    <lineage>
        <taxon>Bacteria</taxon>
        <taxon>Bacillati</taxon>
        <taxon>Bacillota</taxon>
        <taxon>Bacilli</taxon>
        <taxon>Lactobacillales</taxon>
        <taxon>Carnobacteriaceae</taxon>
        <taxon>Granulicatella</taxon>
    </lineage>
</organism>
<evidence type="ECO:0000256" key="1">
    <source>
        <dbReference type="SAM" id="Coils"/>
    </source>
</evidence>
<protein>
    <submittedName>
        <fullName evidence="2">Uncharacterized protein</fullName>
    </submittedName>
</protein>
<dbReference type="Proteomes" id="UP000005926">
    <property type="component" value="Unassembled WGS sequence"/>
</dbReference>
<keyword evidence="3" id="KW-1185">Reference proteome</keyword>
<keyword evidence="1" id="KW-0175">Coiled coil</keyword>